<dbReference type="InterPro" id="IPR045050">
    <property type="entry name" value="Synaptotagmin_plant"/>
</dbReference>
<keyword evidence="10" id="KW-0446">Lipid-binding</keyword>
<keyword evidence="3" id="KW-0813">Transport</keyword>
<feature type="domain" description="SMP-LTD" evidence="14">
    <location>
        <begin position="329"/>
        <end position="520"/>
    </location>
</feature>
<keyword evidence="6" id="KW-0677">Repeat</keyword>
<dbReference type="InterPro" id="IPR039010">
    <property type="entry name" value="Synaptotagmin_SMP"/>
</dbReference>
<keyword evidence="8 13" id="KW-1133">Transmembrane helix</keyword>
<evidence type="ECO:0000256" key="1">
    <source>
        <dbReference type="ARBA" id="ARBA00004167"/>
    </source>
</evidence>
<dbReference type="GO" id="GO:0006869">
    <property type="term" value="P:lipid transport"/>
    <property type="evidence" value="ECO:0007669"/>
    <property type="project" value="UniProtKB-KW"/>
</dbReference>
<name>A0A8J4F2X6_9CHLO</name>
<sequence length="952" mass="104125">MAALETEVVAAELRRTSHGTVVQEAVAVAFIERDNESQGNEARSSLHTCAGSDAVAPPSQLELPGSPPRPLSQQTLPASAINYSAAASVGSVAANQAMAHEITEVFTPKTACAPAPVETPSTVPQATPFTPDGPGAATSPVGVTDTQDLPEKAAEEAKTSDINTAEAADSSGKDTDLKGADVGSPTIPALPGSPSLKDLPKVAAGAAKQAGQAYIEAGIEARSTVNSLTAALLNKRGAPITLTLDRIVTAIFFIILAFQLLLLLIFTPSFFRLAYCLLRGLLIGLGLSFLFYYNKKAKTEANELLSVNLGMKGLCLVSGGLPSWVKMSHTEKLEWLNSLIVEVWPYVDKGLCNMIKEITAQVMPGVLKTLPAGLGGIVKSIGFKHLTFGDAPFRVESMWVGADEKDSLVLELAVKWCGDPNITLAIEIPGGQKLCPRVMDISFVAQVRVMLHPLVPRIPGFVAMMATVPKPPLIKYRLDFGKAMGGSMAPAAVTPVINYFLRDMITKMLVWPQRLVVPVLQETEQDKVEIQRLMRRHRGVLRICVESAKELKPDSWGSNDVLVELTTDSEFYEATSIRRAKPVLDAEGKVMEHIGESVSWNDYIFLLIQEPKNQLMWLEMFDIDRLRPSKLLTGQVSQVFNGRHLMGRSLIKLAEVCRAGKEGYGMTAHLGRGEWGSPGGPGKGRGKVKLNMTYWPFESFTKYDVENAMMGIVTVRVLKVWGLAVAGDRLSAFVRITSSAKGSREKRTSTKTWTRRGHILMLKREMERLKVARERDVREGRSKEAERKAKYIEALNDAVQGNKKRARLTVDLDYALDSHALHAIYHVKLTDFIKIKVLTSSLLSADECLGRLDVPVSDIVTAYDFNPITGQREYGLHRKRWEEYNPEQPDRTIDQMERGLVLEEGEGARIWVEMRWVPCIQAMGLATQDDGAAPDPADPGTETAEDVPPATN</sequence>
<dbReference type="GO" id="GO:0008289">
    <property type="term" value="F:lipid binding"/>
    <property type="evidence" value="ECO:0007669"/>
    <property type="project" value="UniProtKB-KW"/>
</dbReference>
<feature type="transmembrane region" description="Helical" evidence="13">
    <location>
        <begin position="247"/>
        <end position="266"/>
    </location>
</feature>
<keyword evidence="16" id="KW-1185">Reference proteome</keyword>
<protein>
    <recommendedName>
        <fullName evidence="14">SMP-LTD domain-containing protein</fullName>
    </recommendedName>
</protein>
<evidence type="ECO:0000256" key="13">
    <source>
        <dbReference type="SAM" id="Phobius"/>
    </source>
</evidence>
<dbReference type="PANTHER" id="PTHR10774">
    <property type="entry name" value="EXTENDED SYNAPTOTAGMIN-RELATED"/>
    <property type="match status" value="1"/>
</dbReference>
<evidence type="ECO:0000256" key="3">
    <source>
        <dbReference type="ARBA" id="ARBA00022448"/>
    </source>
</evidence>
<dbReference type="PANTHER" id="PTHR10774:SF190">
    <property type="entry name" value="C2 CALCIUM_LIPID-BINDING ENDONUCLEASE_EXONUCLEASE_PHOSPHATASE-RELATED"/>
    <property type="match status" value="1"/>
</dbReference>
<dbReference type="Pfam" id="PF17047">
    <property type="entry name" value="SMP_LBD"/>
    <property type="match status" value="1"/>
</dbReference>
<comment type="caution">
    <text evidence="15">The sequence shown here is derived from an EMBL/GenBank/DDBJ whole genome shotgun (WGS) entry which is preliminary data.</text>
</comment>
<dbReference type="PROSITE" id="PS51847">
    <property type="entry name" value="SMP"/>
    <property type="match status" value="1"/>
</dbReference>
<evidence type="ECO:0000256" key="7">
    <source>
        <dbReference type="ARBA" id="ARBA00022837"/>
    </source>
</evidence>
<feature type="region of interest" description="Disordered" evidence="12">
    <location>
        <begin position="35"/>
        <end position="73"/>
    </location>
</feature>
<dbReference type="Proteomes" id="UP000747399">
    <property type="component" value="Unassembled WGS sequence"/>
</dbReference>
<feature type="region of interest" description="Disordered" evidence="12">
    <location>
        <begin position="117"/>
        <end position="180"/>
    </location>
</feature>
<dbReference type="InterPro" id="IPR031468">
    <property type="entry name" value="SMP_LBD"/>
</dbReference>
<evidence type="ECO:0000256" key="11">
    <source>
        <dbReference type="ARBA" id="ARBA00023136"/>
    </source>
</evidence>
<evidence type="ECO:0000256" key="5">
    <source>
        <dbReference type="ARBA" id="ARBA00022723"/>
    </source>
</evidence>
<feature type="compositionally biased region" description="Basic and acidic residues" evidence="12">
    <location>
        <begin position="149"/>
        <end position="159"/>
    </location>
</feature>
<comment type="subcellular location">
    <subcellularLocation>
        <location evidence="1">Membrane</location>
        <topology evidence="1">Single-pass membrane protein</topology>
    </subcellularLocation>
</comment>
<dbReference type="CDD" id="cd21677">
    <property type="entry name" value="SMP_SYT"/>
    <property type="match status" value="1"/>
</dbReference>
<dbReference type="GO" id="GO:0016020">
    <property type="term" value="C:membrane"/>
    <property type="evidence" value="ECO:0007669"/>
    <property type="project" value="UniProtKB-SubCell"/>
</dbReference>
<evidence type="ECO:0000259" key="14">
    <source>
        <dbReference type="PROSITE" id="PS51847"/>
    </source>
</evidence>
<evidence type="ECO:0000313" key="16">
    <source>
        <dbReference type="Proteomes" id="UP000747399"/>
    </source>
</evidence>
<keyword evidence="11 13" id="KW-0472">Membrane</keyword>
<feature type="compositionally biased region" description="Low complexity" evidence="12">
    <location>
        <begin position="929"/>
        <end position="940"/>
    </location>
</feature>
<evidence type="ECO:0000256" key="8">
    <source>
        <dbReference type="ARBA" id="ARBA00022989"/>
    </source>
</evidence>
<proteinExistence type="inferred from homology"/>
<keyword evidence="5" id="KW-0479">Metal-binding</keyword>
<keyword evidence="4 13" id="KW-0812">Transmembrane</keyword>
<reference evidence="15" key="1">
    <citation type="journal article" date="2021" name="Proc. Natl. Acad. Sci. U.S.A.">
        <title>Three genomes in the algal genus Volvox reveal the fate of a haploid sex-determining region after a transition to homothallism.</title>
        <authorList>
            <person name="Yamamoto K."/>
            <person name="Hamaji T."/>
            <person name="Kawai-Toyooka H."/>
            <person name="Matsuzaki R."/>
            <person name="Takahashi F."/>
            <person name="Nishimura Y."/>
            <person name="Kawachi M."/>
            <person name="Noguchi H."/>
            <person name="Minakuchi Y."/>
            <person name="Umen J.G."/>
            <person name="Toyoda A."/>
            <person name="Nozaki H."/>
        </authorList>
    </citation>
    <scope>NUCLEOTIDE SEQUENCE</scope>
    <source>
        <strain evidence="15">NIES-3780</strain>
    </source>
</reference>
<evidence type="ECO:0000256" key="10">
    <source>
        <dbReference type="ARBA" id="ARBA00023121"/>
    </source>
</evidence>
<evidence type="ECO:0000313" key="15">
    <source>
        <dbReference type="EMBL" id="GIL55458.1"/>
    </source>
</evidence>
<feature type="region of interest" description="Disordered" evidence="12">
    <location>
        <begin position="927"/>
        <end position="952"/>
    </location>
</feature>
<comment type="similarity">
    <text evidence="2">Belongs to the synaptotagmin family.</text>
</comment>
<evidence type="ECO:0000256" key="2">
    <source>
        <dbReference type="ARBA" id="ARBA00006996"/>
    </source>
</evidence>
<feature type="transmembrane region" description="Helical" evidence="13">
    <location>
        <begin position="273"/>
        <end position="293"/>
    </location>
</feature>
<dbReference type="GO" id="GO:0005783">
    <property type="term" value="C:endoplasmic reticulum"/>
    <property type="evidence" value="ECO:0007669"/>
    <property type="project" value="TreeGrafter"/>
</dbReference>
<evidence type="ECO:0000256" key="6">
    <source>
        <dbReference type="ARBA" id="ARBA00022737"/>
    </source>
</evidence>
<organism evidence="15 16">
    <name type="scientific">Volvox africanus</name>
    <dbReference type="NCBI Taxonomy" id="51714"/>
    <lineage>
        <taxon>Eukaryota</taxon>
        <taxon>Viridiplantae</taxon>
        <taxon>Chlorophyta</taxon>
        <taxon>core chlorophytes</taxon>
        <taxon>Chlorophyceae</taxon>
        <taxon>CS clade</taxon>
        <taxon>Chlamydomonadales</taxon>
        <taxon>Volvocaceae</taxon>
        <taxon>Volvox</taxon>
    </lineage>
</organism>
<evidence type="ECO:0000256" key="4">
    <source>
        <dbReference type="ARBA" id="ARBA00022692"/>
    </source>
</evidence>
<feature type="compositionally biased region" description="Polar residues" evidence="12">
    <location>
        <begin position="37"/>
        <end position="47"/>
    </location>
</feature>
<accession>A0A8J4F2X6</accession>
<evidence type="ECO:0000256" key="9">
    <source>
        <dbReference type="ARBA" id="ARBA00023055"/>
    </source>
</evidence>
<evidence type="ECO:0000256" key="12">
    <source>
        <dbReference type="SAM" id="MobiDB-lite"/>
    </source>
</evidence>
<dbReference type="EMBL" id="BNCO01000021">
    <property type="protein sequence ID" value="GIL55458.1"/>
    <property type="molecule type" value="Genomic_DNA"/>
</dbReference>
<keyword evidence="9" id="KW-0445">Lipid transport</keyword>
<gene>
    <name evidence="15" type="ORF">Vafri_11001</name>
</gene>
<keyword evidence="7" id="KW-0106">Calcium</keyword>
<dbReference type="AlphaFoldDB" id="A0A8J4F2X6"/>
<dbReference type="GO" id="GO:0046872">
    <property type="term" value="F:metal ion binding"/>
    <property type="evidence" value="ECO:0007669"/>
    <property type="project" value="UniProtKB-KW"/>
</dbReference>
<feature type="compositionally biased region" description="Polar residues" evidence="12">
    <location>
        <begin position="119"/>
        <end position="128"/>
    </location>
</feature>